<dbReference type="InterPro" id="IPR050214">
    <property type="entry name" value="Cys_Synth/Cystath_Beta-Synth"/>
</dbReference>
<keyword evidence="6 10" id="KW-0198">Cysteine biosynthesis</keyword>
<evidence type="ECO:0000256" key="10">
    <source>
        <dbReference type="RuleBase" id="RU003985"/>
    </source>
</evidence>
<dbReference type="SUPFAM" id="SSF53686">
    <property type="entry name" value="Tryptophan synthase beta subunit-like PLP-dependent enzymes"/>
    <property type="match status" value="2"/>
</dbReference>
<comment type="catalytic activity">
    <reaction evidence="10">
        <text>O-acetyl-L-serine + hydrogen sulfide = L-cysteine + acetate</text>
        <dbReference type="Rhea" id="RHEA:14829"/>
        <dbReference type="ChEBI" id="CHEBI:29919"/>
        <dbReference type="ChEBI" id="CHEBI:30089"/>
        <dbReference type="ChEBI" id="CHEBI:35235"/>
        <dbReference type="ChEBI" id="CHEBI:58340"/>
        <dbReference type="EC" id="2.5.1.47"/>
    </reaction>
</comment>
<evidence type="ECO:0000256" key="3">
    <source>
        <dbReference type="ARBA" id="ARBA00022605"/>
    </source>
</evidence>
<comment type="catalytic activity">
    <reaction evidence="7">
        <text>hydrogen cyanide + L-cysteine = 3-cyano-L-alanine + hydrogen sulfide + H(+)</text>
        <dbReference type="Rhea" id="RHEA:17821"/>
        <dbReference type="ChEBI" id="CHEBI:15378"/>
        <dbReference type="ChEBI" id="CHEBI:18407"/>
        <dbReference type="ChEBI" id="CHEBI:29919"/>
        <dbReference type="ChEBI" id="CHEBI:35235"/>
        <dbReference type="ChEBI" id="CHEBI:77860"/>
        <dbReference type="EC" id="4.4.1.9"/>
    </reaction>
</comment>
<sequence length="440" mass="46411">MENKCAIKKDITELIGNTPMVYLNNITEGCVARIAAKLECLEPAFSVKDRIAHSMIKDAEEKGLITPGKTVLIEVTSGNTGIALAAVAAAKGYKVIAVMPTVKSMERRILMLALGAELCLTDSAKGFHGVIGNTPMVYLNNIVDGCGARIVAKLENMEPCSSVKDRIAYSMIKDAENKGLITPGKSVLIEPTSGNTGIGLASIAAAKGYRVILVMPSSMSIERRIVLLALGAEVVLTNPAKGFNGALEKCEELVSNTPNGYMLKQFENSANPLIHYETTGPEIWRDSGGKVDALVSGIGTGGTVTGTGQFLKEQNPEIKVYGIEPFESSVLNGGKAGEHLIQGIGAGIIPPVLNQDLLDEVVMVSSEEAIETAKLLALKEGLLVGISSGAAAAAAIKLGKRPENKDKLIVAIFPSAGERYLSTALFDSVRSEAVKMTIQD</sequence>
<accession>A0AAV0HHI0</accession>
<evidence type="ECO:0000256" key="8">
    <source>
        <dbReference type="PIRSR" id="PIRSR605856-50"/>
    </source>
</evidence>
<evidence type="ECO:0000256" key="2">
    <source>
        <dbReference type="ARBA" id="ARBA00007103"/>
    </source>
</evidence>
<evidence type="ECO:0000256" key="9">
    <source>
        <dbReference type="PIRSR" id="PIRSR605856-51"/>
    </source>
</evidence>
<dbReference type="GO" id="GO:0009836">
    <property type="term" value="P:fruit ripening, climacteric"/>
    <property type="evidence" value="ECO:0007669"/>
    <property type="project" value="UniProtKB-ARBA"/>
</dbReference>
<dbReference type="FunFam" id="3.40.50.1100:FF:000006">
    <property type="entry name" value="Cysteine synthase"/>
    <property type="match status" value="1"/>
</dbReference>
<dbReference type="Gene3D" id="3.40.50.1100">
    <property type="match status" value="3"/>
</dbReference>
<gene>
    <name evidence="12" type="ORF">LITE_LOCUS4396</name>
</gene>
<comment type="caution">
    <text evidence="12">The sequence shown here is derived from an EMBL/GenBank/DDBJ whole genome shotgun (WGS) entry which is preliminary data.</text>
</comment>
<dbReference type="PROSITE" id="PS00901">
    <property type="entry name" value="CYS_SYNTHASE"/>
    <property type="match status" value="2"/>
</dbReference>
<dbReference type="InterPro" id="IPR005856">
    <property type="entry name" value="Cys_synth"/>
</dbReference>
<evidence type="ECO:0000256" key="5">
    <source>
        <dbReference type="ARBA" id="ARBA00022898"/>
    </source>
</evidence>
<evidence type="ECO:0000256" key="4">
    <source>
        <dbReference type="ARBA" id="ARBA00022679"/>
    </source>
</evidence>
<keyword evidence="5 8" id="KW-0663">Pyridoxal phosphate</keyword>
<comment type="cofactor">
    <cofactor evidence="1 8 10">
        <name>pyridoxal 5'-phosphate</name>
        <dbReference type="ChEBI" id="CHEBI:597326"/>
    </cofactor>
</comment>
<evidence type="ECO:0000256" key="7">
    <source>
        <dbReference type="ARBA" id="ARBA00050896"/>
    </source>
</evidence>
<dbReference type="EC" id="2.5.1.47" evidence="10"/>
<name>A0AAV0HHI0_9ROSI</name>
<dbReference type="Proteomes" id="UP001154282">
    <property type="component" value="Unassembled WGS sequence"/>
</dbReference>
<dbReference type="GO" id="GO:0019499">
    <property type="term" value="P:cyanide metabolic process"/>
    <property type="evidence" value="ECO:0007669"/>
    <property type="project" value="UniProtKB-ARBA"/>
</dbReference>
<dbReference type="GO" id="GO:0004124">
    <property type="term" value="F:cysteine synthase activity"/>
    <property type="evidence" value="ECO:0007669"/>
    <property type="project" value="UniProtKB-UniRule"/>
</dbReference>
<feature type="binding site" evidence="8">
    <location>
        <begin position="299"/>
        <end position="303"/>
    </location>
    <ligand>
        <name>pyridoxal 5'-phosphate</name>
        <dbReference type="ChEBI" id="CHEBI:597326"/>
    </ligand>
</feature>
<feature type="domain" description="Tryptophan synthase beta chain-like PALP" evidence="11">
    <location>
        <begin position="130"/>
        <end position="414"/>
    </location>
</feature>
<dbReference type="Pfam" id="PF00291">
    <property type="entry name" value="PALP"/>
    <property type="match status" value="2"/>
</dbReference>
<feature type="binding site" evidence="8">
    <location>
        <position position="195"/>
    </location>
    <ligand>
        <name>pyridoxal 5'-phosphate</name>
        <dbReference type="ChEBI" id="CHEBI:597326"/>
    </ligand>
</feature>
<evidence type="ECO:0000259" key="11">
    <source>
        <dbReference type="Pfam" id="PF00291"/>
    </source>
</evidence>
<feature type="modified residue" description="N6-(pyridoxal phosphate)lysine" evidence="9">
    <location>
        <position position="164"/>
    </location>
</feature>
<comment type="similarity">
    <text evidence="2 10">Belongs to the cysteine synthase/cystathionine beta-synthase family.</text>
</comment>
<keyword evidence="4 10" id="KW-0808">Transferase</keyword>
<dbReference type="NCBIfam" id="TIGR01136">
    <property type="entry name" value="cysKM"/>
    <property type="match status" value="1"/>
</dbReference>
<dbReference type="InterPro" id="IPR001216">
    <property type="entry name" value="P-phosphate_BS"/>
</dbReference>
<keyword evidence="3 10" id="KW-0028">Amino-acid biosynthesis</keyword>
<dbReference type="NCBIfam" id="TIGR01139">
    <property type="entry name" value="cysK"/>
    <property type="match status" value="1"/>
</dbReference>
<protein>
    <recommendedName>
        <fullName evidence="10">Cysteine synthase</fullName>
        <ecNumber evidence="10">2.5.1.47</ecNumber>
    </recommendedName>
</protein>
<dbReference type="EMBL" id="CAMGYJ010000002">
    <property type="protein sequence ID" value="CAI0384433.1"/>
    <property type="molecule type" value="Genomic_DNA"/>
</dbReference>
<dbReference type="InterPro" id="IPR005859">
    <property type="entry name" value="CysK"/>
</dbReference>
<keyword evidence="13" id="KW-1185">Reference proteome</keyword>
<dbReference type="PANTHER" id="PTHR10314">
    <property type="entry name" value="CYSTATHIONINE BETA-SYNTHASE"/>
    <property type="match status" value="1"/>
</dbReference>
<dbReference type="GO" id="GO:0006535">
    <property type="term" value="P:cysteine biosynthetic process from serine"/>
    <property type="evidence" value="ECO:0007669"/>
    <property type="project" value="UniProtKB-UniRule"/>
</dbReference>
<dbReference type="GO" id="GO:0050017">
    <property type="term" value="F:L-3-cyanoalanine synthase activity"/>
    <property type="evidence" value="ECO:0007669"/>
    <property type="project" value="UniProtKB-EC"/>
</dbReference>
<organism evidence="12 13">
    <name type="scientific">Linum tenue</name>
    <dbReference type="NCBI Taxonomy" id="586396"/>
    <lineage>
        <taxon>Eukaryota</taxon>
        <taxon>Viridiplantae</taxon>
        <taxon>Streptophyta</taxon>
        <taxon>Embryophyta</taxon>
        <taxon>Tracheophyta</taxon>
        <taxon>Spermatophyta</taxon>
        <taxon>Magnoliopsida</taxon>
        <taxon>eudicotyledons</taxon>
        <taxon>Gunneridae</taxon>
        <taxon>Pentapetalae</taxon>
        <taxon>rosids</taxon>
        <taxon>fabids</taxon>
        <taxon>Malpighiales</taxon>
        <taxon>Linaceae</taxon>
        <taxon>Linum</taxon>
    </lineage>
</organism>
<dbReference type="InterPro" id="IPR036052">
    <property type="entry name" value="TrpB-like_PALP_sf"/>
</dbReference>
<reference evidence="12" key="1">
    <citation type="submission" date="2022-08" db="EMBL/GenBank/DDBJ databases">
        <authorList>
            <person name="Gutierrez-Valencia J."/>
        </authorList>
    </citation>
    <scope>NUCLEOTIDE SEQUENCE</scope>
</reference>
<proteinExistence type="inferred from homology"/>
<evidence type="ECO:0000313" key="12">
    <source>
        <dbReference type="EMBL" id="CAI0384433.1"/>
    </source>
</evidence>
<dbReference type="AlphaFoldDB" id="A0AAV0HHI0"/>
<evidence type="ECO:0000256" key="1">
    <source>
        <dbReference type="ARBA" id="ARBA00001933"/>
    </source>
</evidence>
<dbReference type="CDD" id="cd01561">
    <property type="entry name" value="CBS_like"/>
    <property type="match status" value="1"/>
</dbReference>
<evidence type="ECO:0000256" key="6">
    <source>
        <dbReference type="ARBA" id="ARBA00023192"/>
    </source>
</evidence>
<feature type="domain" description="Tryptophan synthase beta chain-like PALP" evidence="11">
    <location>
        <begin position="11"/>
        <end position="122"/>
    </location>
</feature>
<dbReference type="FunFam" id="3.40.50.1100:FF:000002">
    <property type="entry name" value="Cysteine synthase"/>
    <property type="match status" value="1"/>
</dbReference>
<evidence type="ECO:0000313" key="13">
    <source>
        <dbReference type="Proteomes" id="UP001154282"/>
    </source>
</evidence>
<dbReference type="InterPro" id="IPR001926">
    <property type="entry name" value="TrpB-like_PALP"/>
</dbReference>
<feature type="binding site" evidence="8">
    <location>
        <position position="387"/>
    </location>
    <ligand>
        <name>pyridoxal 5'-phosphate</name>
        <dbReference type="ChEBI" id="CHEBI:597326"/>
    </ligand>
</feature>
<dbReference type="FunFam" id="3.40.50.1100:FF:000130">
    <property type="entry name" value="Cysteine synthase"/>
    <property type="match status" value="1"/>
</dbReference>